<accession>A0A8S9GBV8</accession>
<evidence type="ECO:0000313" key="2">
    <source>
        <dbReference type="EMBL" id="KAF2543271.1"/>
    </source>
</evidence>
<feature type="region of interest" description="Disordered" evidence="1">
    <location>
        <begin position="1"/>
        <end position="51"/>
    </location>
</feature>
<evidence type="ECO:0000313" key="3">
    <source>
        <dbReference type="Proteomes" id="UP000712281"/>
    </source>
</evidence>
<comment type="caution">
    <text evidence="2">The sequence shown here is derived from an EMBL/GenBank/DDBJ whole genome shotgun (WGS) entry which is preliminary data.</text>
</comment>
<protein>
    <submittedName>
        <fullName evidence="2">Uncharacterized protein</fullName>
    </submittedName>
</protein>
<sequence>MIGLHGKSNLASTPQQDKRRKKQNRYDDEKWVRSGDYPFTKTKRSSRDVTEQNEIQTYASLEKMLHKEIHALISTKVRSSDRTDQTDRAVPRTSRLKLRQEPRPDDRIPRTGACLSYTVLHSKINGQDITEFERVDFKIDGATSSLASSDCTGSRTGPVVSLRSWYIKSHSASLDDPFIPFQFQKCHRLLGSYQTPGQNHPSRFGRINIAAVVTGFLIVSVCSSIVDVRSDEKLLKQQYHWNMFCDGECERDGKNYFCSSNSHIRGMKVVVDSDMTDKLLMRQLLKFDGMRQKGKLEYTERHMALFFNQQRWISRLH</sequence>
<feature type="compositionally biased region" description="Basic and acidic residues" evidence="1">
    <location>
        <begin position="78"/>
        <end position="90"/>
    </location>
</feature>
<dbReference type="EMBL" id="QGKW02002005">
    <property type="protein sequence ID" value="KAF2543271.1"/>
    <property type="molecule type" value="Genomic_DNA"/>
</dbReference>
<dbReference type="Proteomes" id="UP000712281">
    <property type="component" value="Unassembled WGS sequence"/>
</dbReference>
<name>A0A8S9GBV8_BRACR</name>
<feature type="region of interest" description="Disordered" evidence="1">
    <location>
        <begin position="76"/>
        <end position="109"/>
    </location>
</feature>
<organism evidence="2 3">
    <name type="scientific">Brassica cretica</name>
    <name type="common">Mustard</name>
    <dbReference type="NCBI Taxonomy" id="69181"/>
    <lineage>
        <taxon>Eukaryota</taxon>
        <taxon>Viridiplantae</taxon>
        <taxon>Streptophyta</taxon>
        <taxon>Embryophyta</taxon>
        <taxon>Tracheophyta</taxon>
        <taxon>Spermatophyta</taxon>
        <taxon>Magnoliopsida</taxon>
        <taxon>eudicotyledons</taxon>
        <taxon>Gunneridae</taxon>
        <taxon>Pentapetalae</taxon>
        <taxon>rosids</taxon>
        <taxon>malvids</taxon>
        <taxon>Brassicales</taxon>
        <taxon>Brassicaceae</taxon>
        <taxon>Brassiceae</taxon>
        <taxon>Brassica</taxon>
    </lineage>
</organism>
<proteinExistence type="predicted"/>
<reference evidence="2" key="1">
    <citation type="submission" date="2019-12" db="EMBL/GenBank/DDBJ databases">
        <title>Genome sequencing and annotation of Brassica cretica.</title>
        <authorList>
            <person name="Studholme D.J."/>
            <person name="Sarris P.F."/>
        </authorList>
    </citation>
    <scope>NUCLEOTIDE SEQUENCE</scope>
    <source>
        <strain evidence="2">PFS-001/15</strain>
        <tissue evidence="2">Leaf</tissue>
    </source>
</reference>
<evidence type="ECO:0000256" key="1">
    <source>
        <dbReference type="SAM" id="MobiDB-lite"/>
    </source>
</evidence>
<feature type="compositionally biased region" description="Basic and acidic residues" evidence="1">
    <location>
        <begin position="24"/>
        <end position="33"/>
    </location>
</feature>
<gene>
    <name evidence="2" type="ORF">F2Q68_00030175</name>
</gene>
<dbReference type="AlphaFoldDB" id="A0A8S9GBV8"/>
<feature type="compositionally biased region" description="Basic and acidic residues" evidence="1">
    <location>
        <begin position="98"/>
        <end position="109"/>
    </location>
</feature>